<evidence type="ECO:0000313" key="2">
    <source>
        <dbReference type="Proteomes" id="UP000028990"/>
    </source>
</evidence>
<proteinExistence type="predicted"/>
<gene>
    <name evidence="1" type="ORF">H920_01522</name>
</gene>
<keyword evidence="2" id="KW-1185">Reference proteome</keyword>
<evidence type="ECO:0000313" key="1">
    <source>
        <dbReference type="EMBL" id="KFO37046.1"/>
    </source>
</evidence>
<accession>A0A091EN30</accession>
<reference evidence="1 2" key="1">
    <citation type="submission" date="2013-11" db="EMBL/GenBank/DDBJ databases">
        <title>The Damaraland mole rat (Fukomys damarensis) genome and evolution of African mole rats.</title>
        <authorList>
            <person name="Gladyshev V.N."/>
            <person name="Fang X."/>
        </authorList>
    </citation>
    <scope>NUCLEOTIDE SEQUENCE [LARGE SCALE GENOMIC DNA]</scope>
    <source>
        <tissue evidence="1">Liver</tissue>
    </source>
</reference>
<dbReference type="EMBL" id="KN121127">
    <property type="protein sequence ID" value="KFO37046.1"/>
    <property type="molecule type" value="Genomic_DNA"/>
</dbReference>
<organism evidence="1 2">
    <name type="scientific">Fukomys damarensis</name>
    <name type="common">Damaraland mole rat</name>
    <name type="synonym">Cryptomys damarensis</name>
    <dbReference type="NCBI Taxonomy" id="885580"/>
    <lineage>
        <taxon>Eukaryota</taxon>
        <taxon>Metazoa</taxon>
        <taxon>Chordata</taxon>
        <taxon>Craniata</taxon>
        <taxon>Vertebrata</taxon>
        <taxon>Euteleostomi</taxon>
        <taxon>Mammalia</taxon>
        <taxon>Eutheria</taxon>
        <taxon>Euarchontoglires</taxon>
        <taxon>Glires</taxon>
        <taxon>Rodentia</taxon>
        <taxon>Hystricomorpha</taxon>
        <taxon>Bathyergidae</taxon>
        <taxon>Fukomys</taxon>
    </lineage>
</organism>
<name>A0A091EN30_FUKDA</name>
<protein>
    <submittedName>
        <fullName evidence="1">Uncharacterized protein</fullName>
    </submittedName>
</protein>
<dbReference type="Proteomes" id="UP000028990">
    <property type="component" value="Unassembled WGS sequence"/>
</dbReference>
<dbReference type="AlphaFoldDB" id="A0A091EN30"/>
<sequence length="201" mass="22418">MRKILTGPVNSEGEKRLECYLWNCNCDLNSVQHAQAGYPAPVTSTLCQEESHHDMQPFELGPLELMKEQSLSFLGSNAPNYVQPQIHSPDPPRRMPCIDSTTPPGHVCPVLPIILCQRKLSRVPLPGCSIATHITHPTATEAPVAVPPQMLAPWPFICAANFNDKTQNTFYVAYNEDDYRLTRAAKMKSIEDSDFWQGNGE</sequence>